<evidence type="ECO:0000256" key="1">
    <source>
        <dbReference type="SAM" id="MobiDB-lite"/>
    </source>
</evidence>
<keyword evidence="4" id="KW-1185">Reference proteome</keyword>
<evidence type="ECO:0000256" key="2">
    <source>
        <dbReference type="SAM" id="Phobius"/>
    </source>
</evidence>
<evidence type="ECO:0000313" key="3">
    <source>
        <dbReference type="EMBL" id="OIJ92367.1"/>
    </source>
</evidence>
<dbReference type="Pfam" id="PF08592">
    <property type="entry name" value="Anthrone_oxy"/>
    <property type="match status" value="1"/>
</dbReference>
<gene>
    <name evidence="3" type="ORF">BIV24_13930</name>
</gene>
<feature type="transmembrane region" description="Helical" evidence="2">
    <location>
        <begin position="30"/>
        <end position="51"/>
    </location>
</feature>
<dbReference type="STRING" id="1428652.BIV24_13930"/>
<feature type="transmembrane region" description="Helical" evidence="2">
    <location>
        <begin position="83"/>
        <end position="103"/>
    </location>
</feature>
<keyword evidence="2" id="KW-0812">Transmembrane</keyword>
<dbReference type="InterPro" id="IPR013901">
    <property type="entry name" value="Anthrone_oxy"/>
</dbReference>
<organism evidence="3 4">
    <name type="scientific">Streptomyces colonosanans</name>
    <dbReference type="NCBI Taxonomy" id="1428652"/>
    <lineage>
        <taxon>Bacteria</taxon>
        <taxon>Bacillati</taxon>
        <taxon>Actinomycetota</taxon>
        <taxon>Actinomycetes</taxon>
        <taxon>Kitasatosporales</taxon>
        <taxon>Streptomycetaceae</taxon>
        <taxon>Streptomyces</taxon>
    </lineage>
</organism>
<proteinExistence type="predicted"/>
<keyword evidence="2" id="KW-1133">Transmembrane helix</keyword>
<dbReference type="AlphaFoldDB" id="A0A1S2PFC9"/>
<name>A0A1S2PFC9_9ACTN</name>
<sequence length="196" mass="21043">MTTHPPQQQSRPVGHTPTPPRPAERPSRTVGPLLIVSTVAVGLMAGLFFAFNVSVMPGLNHTDERTFATAMQNFNSEIDGNGLFGLVFTGALLAAGAATVIEYRRGRRAVALWAGLATVLYLVVLLVTFTVNIPLNNELADLGNPAKAHDFSVIDKFKTTWESTNILRTLLNTAALGCMAQAVRLNGRAQAMLHGH</sequence>
<dbReference type="OrthoDB" id="428263at2"/>
<keyword evidence="2" id="KW-0472">Membrane</keyword>
<dbReference type="Proteomes" id="UP000179935">
    <property type="component" value="Unassembled WGS sequence"/>
</dbReference>
<dbReference type="RefSeq" id="WP_071366604.1">
    <property type="nucleotide sequence ID" value="NZ_MLYP01000038.1"/>
</dbReference>
<evidence type="ECO:0008006" key="5">
    <source>
        <dbReference type="Google" id="ProtNLM"/>
    </source>
</evidence>
<feature type="region of interest" description="Disordered" evidence="1">
    <location>
        <begin position="1"/>
        <end position="28"/>
    </location>
</feature>
<feature type="transmembrane region" description="Helical" evidence="2">
    <location>
        <begin position="110"/>
        <end position="131"/>
    </location>
</feature>
<protein>
    <recommendedName>
        <fullName evidence="5">DUF1772 domain-containing protein</fullName>
    </recommendedName>
</protein>
<reference evidence="3 4" key="1">
    <citation type="submission" date="2016-10" db="EMBL/GenBank/DDBJ databases">
        <title>Genome sequence of Streptomyces sp. MUSC 93.</title>
        <authorList>
            <person name="Lee L.-H."/>
            <person name="Ser H.-L."/>
            <person name="Law J.W.-F."/>
        </authorList>
    </citation>
    <scope>NUCLEOTIDE SEQUENCE [LARGE SCALE GENOMIC DNA]</scope>
    <source>
        <strain evidence="3 4">MUSC 93</strain>
    </source>
</reference>
<evidence type="ECO:0000313" key="4">
    <source>
        <dbReference type="Proteomes" id="UP000179935"/>
    </source>
</evidence>
<feature type="compositionally biased region" description="Polar residues" evidence="1">
    <location>
        <begin position="1"/>
        <end position="11"/>
    </location>
</feature>
<comment type="caution">
    <text evidence="3">The sequence shown here is derived from an EMBL/GenBank/DDBJ whole genome shotgun (WGS) entry which is preliminary data.</text>
</comment>
<dbReference type="EMBL" id="MLYP01000038">
    <property type="protein sequence ID" value="OIJ92367.1"/>
    <property type="molecule type" value="Genomic_DNA"/>
</dbReference>
<accession>A0A1S2PFC9</accession>